<evidence type="ECO:0000256" key="4">
    <source>
        <dbReference type="ARBA" id="ARBA00022598"/>
    </source>
</evidence>
<name>A0A212QRJ1_9PROT</name>
<keyword evidence="6 9" id="KW-0067">ATP-binding</keyword>
<evidence type="ECO:0000313" key="12">
    <source>
        <dbReference type="EMBL" id="SNB62211.1"/>
    </source>
</evidence>
<dbReference type="GO" id="GO:0009236">
    <property type="term" value="P:cobalamin biosynthetic process"/>
    <property type="evidence" value="ECO:0007669"/>
    <property type="project" value="UniProtKB-UniRule"/>
</dbReference>
<dbReference type="InterPro" id="IPR029062">
    <property type="entry name" value="Class_I_gatase-like"/>
</dbReference>
<comment type="function">
    <text evidence="9">Catalyzes the ATP-dependent amidation of the two carboxylate groups at positions a and c of cobyrinate, using either L-glutamine or ammonia as the nitrogen source.</text>
</comment>
<comment type="domain">
    <text evidence="9">Comprises of two domains. The C-terminal domain contains the binding site for glutamine and catalyzes the hydrolysis of this substrate to glutamate and ammonia. The N-terminal domain is anticipated to bind ATP and cobyrinate and catalyzes the ultimate synthesis of the diamide product. The ammonia produced via the glutaminase domain is probably translocated to the adjacent domain via a molecular tunnel, where it reacts with an activated intermediate.</text>
</comment>
<evidence type="ECO:0000259" key="10">
    <source>
        <dbReference type="Pfam" id="PF01656"/>
    </source>
</evidence>
<organism evidence="12 13">
    <name type="scientific">Arboricoccus pini</name>
    <dbReference type="NCBI Taxonomy" id="1963835"/>
    <lineage>
        <taxon>Bacteria</taxon>
        <taxon>Pseudomonadati</taxon>
        <taxon>Pseudomonadota</taxon>
        <taxon>Alphaproteobacteria</taxon>
        <taxon>Geminicoccales</taxon>
        <taxon>Geminicoccaceae</taxon>
        <taxon>Arboricoccus</taxon>
    </lineage>
</organism>
<keyword evidence="3 9" id="KW-0169">Cobalamin biosynthesis</keyword>
<evidence type="ECO:0000256" key="2">
    <source>
        <dbReference type="ARBA" id="ARBA00006205"/>
    </source>
</evidence>
<dbReference type="SUPFAM" id="SSF52317">
    <property type="entry name" value="Class I glutamine amidotransferase-like"/>
    <property type="match status" value="1"/>
</dbReference>
<comment type="pathway">
    <text evidence="9">Cofactor biosynthesis; adenosylcobalamin biosynthesis; cob(II)yrinate a,c-diamide from sirohydrochlorin (anaerobic route): step 10/10.</text>
</comment>
<evidence type="ECO:0000313" key="13">
    <source>
        <dbReference type="Proteomes" id="UP000197065"/>
    </source>
</evidence>
<comment type="similarity">
    <text evidence="2">Belongs to the CobB/CobQ family. CobQ subfamily.</text>
</comment>
<evidence type="ECO:0000256" key="7">
    <source>
        <dbReference type="ARBA" id="ARBA00022842"/>
    </source>
</evidence>
<dbReference type="UniPathway" id="UPA00148">
    <property type="reaction ID" value="UER00231"/>
</dbReference>
<dbReference type="NCBIfam" id="NF002204">
    <property type="entry name" value="PRK01077.1"/>
    <property type="match status" value="1"/>
</dbReference>
<dbReference type="InterPro" id="IPR004484">
    <property type="entry name" value="CbiA/CobB_synth"/>
</dbReference>
<evidence type="ECO:0000256" key="3">
    <source>
        <dbReference type="ARBA" id="ARBA00022573"/>
    </source>
</evidence>
<feature type="domain" description="CobQ/CobB/MinD/ParA nucleotide binding" evidence="10">
    <location>
        <begin position="10"/>
        <end position="190"/>
    </location>
</feature>
<protein>
    <recommendedName>
        <fullName evidence="9">Cobyrinate a,c-diamide synthase</fullName>
        <ecNumber evidence="9">6.3.5.11</ecNumber>
    </recommendedName>
    <alternativeName>
        <fullName evidence="9">Cobyrinic acid a,c-diamide synthetase</fullName>
    </alternativeName>
</protein>
<dbReference type="RefSeq" id="WP_088560574.1">
    <property type="nucleotide sequence ID" value="NZ_FYEH01000003.1"/>
</dbReference>
<comment type="similarity">
    <text evidence="9">Belongs to the CobB/CbiA family.</text>
</comment>
<evidence type="ECO:0000256" key="8">
    <source>
        <dbReference type="ARBA" id="ARBA00022962"/>
    </source>
</evidence>
<evidence type="ECO:0000259" key="11">
    <source>
        <dbReference type="Pfam" id="PF07685"/>
    </source>
</evidence>
<dbReference type="InterPro" id="IPR027417">
    <property type="entry name" value="P-loop_NTPase"/>
</dbReference>
<dbReference type="Pfam" id="PF01656">
    <property type="entry name" value="CbiA"/>
    <property type="match status" value="1"/>
</dbReference>
<dbReference type="GO" id="GO:0005524">
    <property type="term" value="F:ATP binding"/>
    <property type="evidence" value="ECO:0007669"/>
    <property type="project" value="UniProtKB-UniRule"/>
</dbReference>
<dbReference type="SUPFAM" id="SSF52540">
    <property type="entry name" value="P-loop containing nucleoside triphosphate hydrolases"/>
    <property type="match status" value="1"/>
</dbReference>
<dbReference type="EMBL" id="FYEH01000003">
    <property type="protein sequence ID" value="SNB62211.1"/>
    <property type="molecule type" value="Genomic_DNA"/>
</dbReference>
<feature type="active site" description="Nucleophile" evidence="9">
    <location>
        <position position="329"/>
    </location>
</feature>
<dbReference type="Proteomes" id="UP000197065">
    <property type="component" value="Unassembled WGS sequence"/>
</dbReference>
<dbReference type="OrthoDB" id="9764035at2"/>
<feature type="domain" description="CobB/CobQ-like glutamine amidotransferase" evidence="11">
    <location>
        <begin position="247"/>
        <end position="433"/>
    </location>
</feature>
<dbReference type="NCBIfam" id="TIGR00379">
    <property type="entry name" value="cobB"/>
    <property type="match status" value="1"/>
</dbReference>
<feature type="site" description="Increases nucleophilicity of active site Cys" evidence="9">
    <location>
        <position position="431"/>
    </location>
</feature>
<evidence type="ECO:0000256" key="9">
    <source>
        <dbReference type="HAMAP-Rule" id="MF_00027"/>
    </source>
</evidence>
<evidence type="ECO:0000256" key="6">
    <source>
        <dbReference type="ARBA" id="ARBA00022840"/>
    </source>
</evidence>
<dbReference type="InterPro" id="IPR002586">
    <property type="entry name" value="CobQ/CobB/MinD/ParA_Nub-bd_dom"/>
</dbReference>
<dbReference type="AlphaFoldDB" id="A0A212QRJ1"/>
<dbReference type="PANTHER" id="PTHR43873:SF1">
    <property type="entry name" value="COBYRINATE A,C-DIAMIDE SYNTHASE"/>
    <property type="match status" value="1"/>
</dbReference>
<dbReference type="Gene3D" id="3.40.50.880">
    <property type="match status" value="1"/>
</dbReference>
<keyword evidence="5 9" id="KW-0547">Nucleotide-binding</keyword>
<reference evidence="12 13" key="1">
    <citation type="submission" date="2017-06" db="EMBL/GenBank/DDBJ databases">
        <authorList>
            <person name="Kim H.J."/>
            <person name="Triplett B.A."/>
        </authorList>
    </citation>
    <scope>NUCLEOTIDE SEQUENCE [LARGE SCALE GENOMIC DNA]</scope>
    <source>
        <strain evidence="12 13">B29T1</strain>
    </source>
</reference>
<keyword evidence="7 9" id="KW-0460">Magnesium</keyword>
<dbReference type="HAMAP" id="MF_00027">
    <property type="entry name" value="CobB_CbiA"/>
    <property type="match status" value="1"/>
</dbReference>
<sequence>MSAAGFILSAPATGSGKTVLAMGLMRAFRRRGLDVGSFKVGPDYIDPAFHRLASGHASRNLDAWSMRLETLASLSSTIFSTHELVIGEGVMGLFDAAADGTGSTGDLAALLDLPVILVIDVGSMGASIAALASGFIRHRQDVEVAGLILNRVASARHAAMLTEACGDHLETPVLGWIGREADLALPSRHLGLIQAREQTRIEQVIERAAEIVAERLDLDRLLSLARPSALDALHLGTCPLPPLGQHIAVAEDVAFAFHYQTTLEGWRQAGAEVSFFSPLADEPPASHADAIFLPGGYPELHAGRLASASRFKAGLAARAAEGAAILGECGGFMVLGQGLIDADGRRHEMAGLLPTETSFAARQLHLGYRRIRLCGPSCLGPAGTRLRGHEFHYATLCRNDAAPLLQMTDARGDHARFEGALQGRIAGTFAHIVDRAS</sequence>
<evidence type="ECO:0000256" key="1">
    <source>
        <dbReference type="ARBA" id="ARBA00001946"/>
    </source>
</evidence>
<gene>
    <name evidence="9" type="primary">cbiA</name>
    <name evidence="12" type="ORF">SAMN07250955_10365</name>
</gene>
<dbReference type="Gene3D" id="3.40.50.300">
    <property type="entry name" value="P-loop containing nucleotide triphosphate hydrolases"/>
    <property type="match status" value="1"/>
</dbReference>
<dbReference type="PANTHER" id="PTHR43873">
    <property type="entry name" value="COBYRINATE A,C-DIAMIDE SYNTHASE"/>
    <property type="match status" value="1"/>
</dbReference>
<comment type="cofactor">
    <cofactor evidence="1 9">
        <name>Mg(2+)</name>
        <dbReference type="ChEBI" id="CHEBI:18420"/>
    </cofactor>
</comment>
<accession>A0A212QRJ1</accession>
<dbReference type="InterPro" id="IPR011698">
    <property type="entry name" value="GATase_3"/>
</dbReference>
<dbReference type="Pfam" id="PF07685">
    <property type="entry name" value="GATase_3"/>
    <property type="match status" value="1"/>
</dbReference>
<dbReference type="PROSITE" id="PS51274">
    <property type="entry name" value="GATASE_COBBQ"/>
    <property type="match status" value="1"/>
</dbReference>
<dbReference type="GO" id="GO:0042242">
    <property type="term" value="F:cobyrinic acid a,c-diamide synthase activity"/>
    <property type="evidence" value="ECO:0007669"/>
    <property type="project" value="UniProtKB-UniRule"/>
</dbReference>
<proteinExistence type="inferred from homology"/>
<keyword evidence="13" id="KW-1185">Reference proteome</keyword>
<keyword evidence="8 9" id="KW-0315">Glutamine amidotransferase</keyword>
<dbReference type="EC" id="6.3.5.11" evidence="9"/>
<keyword evidence="4 9" id="KW-0436">Ligase</keyword>
<evidence type="ECO:0000256" key="5">
    <source>
        <dbReference type="ARBA" id="ARBA00022741"/>
    </source>
</evidence>
<comment type="catalytic activity">
    <reaction evidence="9">
        <text>cob(II)yrinate + 2 L-glutamine + 2 ATP + 2 H2O = cob(II)yrinate a,c diamide + 2 L-glutamate + 2 ADP + 2 phosphate + 2 H(+)</text>
        <dbReference type="Rhea" id="RHEA:26289"/>
        <dbReference type="ChEBI" id="CHEBI:15377"/>
        <dbReference type="ChEBI" id="CHEBI:15378"/>
        <dbReference type="ChEBI" id="CHEBI:29985"/>
        <dbReference type="ChEBI" id="CHEBI:30616"/>
        <dbReference type="ChEBI" id="CHEBI:43474"/>
        <dbReference type="ChEBI" id="CHEBI:58359"/>
        <dbReference type="ChEBI" id="CHEBI:58537"/>
        <dbReference type="ChEBI" id="CHEBI:58894"/>
        <dbReference type="ChEBI" id="CHEBI:456216"/>
        <dbReference type="EC" id="6.3.5.11"/>
    </reaction>
</comment>
<comment type="miscellaneous">
    <text evidence="9">The a and c carboxylates of cobyrinate are activated for nucleophilic attack via formation of a phosphorylated intermediate by ATP. CbiA catalyzes first the amidation of the c-carboxylate, and then that of the a-carboxylate.</text>
</comment>